<evidence type="ECO:0000259" key="4">
    <source>
        <dbReference type="SMART" id="SM00822"/>
    </source>
</evidence>
<dbReference type="InterPro" id="IPR057326">
    <property type="entry name" value="KR_dom"/>
</dbReference>
<dbReference type="PANTHER" id="PTHR24321:SF8">
    <property type="entry name" value="ESTRADIOL 17-BETA-DEHYDROGENASE 8-RELATED"/>
    <property type="match status" value="1"/>
</dbReference>
<gene>
    <name evidence="5" type="ORF">E3N84_02880</name>
</gene>
<dbReference type="InterPro" id="IPR036291">
    <property type="entry name" value="NAD(P)-bd_dom_sf"/>
</dbReference>
<dbReference type="PRINTS" id="PR00080">
    <property type="entry name" value="SDRFAMILY"/>
</dbReference>
<protein>
    <submittedName>
        <fullName evidence="5">Glucose 1-dehydrogenase</fullName>
        <ecNumber evidence="5">1.1.1.47</ecNumber>
    </submittedName>
</protein>
<keyword evidence="3" id="KW-0520">NAD</keyword>
<comment type="caution">
    <text evidence="5">The sequence shown here is derived from an EMBL/GenBank/DDBJ whole genome shotgun (WGS) entry which is preliminary data.</text>
</comment>
<dbReference type="FunFam" id="3.40.50.720:FF:000084">
    <property type="entry name" value="Short-chain dehydrogenase reductase"/>
    <property type="match status" value="1"/>
</dbReference>
<name>A0A4R8VAN9_9MICO</name>
<dbReference type="PRINTS" id="PR00081">
    <property type="entry name" value="GDHRDH"/>
</dbReference>
<dbReference type="InterPro" id="IPR020904">
    <property type="entry name" value="Sc_DH/Rdtase_CS"/>
</dbReference>
<keyword evidence="6" id="KW-1185">Reference proteome</keyword>
<dbReference type="Proteomes" id="UP000298488">
    <property type="component" value="Unassembled WGS sequence"/>
</dbReference>
<dbReference type="GO" id="GO:0047936">
    <property type="term" value="F:glucose 1-dehydrogenase [NAD(P)+] activity"/>
    <property type="evidence" value="ECO:0007669"/>
    <property type="project" value="UniProtKB-EC"/>
</dbReference>
<dbReference type="EC" id="1.1.1.47" evidence="5"/>
<dbReference type="AlphaFoldDB" id="A0A4R8VAN9"/>
<dbReference type="EMBL" id="SOFI01000003">
    <property type="protein sequence ID" value="TFB79092.1"/>
    <property type="molecule type" value="Genomic_DNA"/>
</dbReference>
<feature type="domain" description="Ketoreductase" evidence="4">
    <location>
        <begin position="7"/>
        <end position="186"/>
    </location>
</feature>
<accession>A0A4R8VAN9</accession>
<evidence type="ECO:0000256" key="3">
    <source>
        <dbReference type="ARBA" id="ARBA00023027"/>
    </source>
</evidence>
<comment type="similarity">
    <text evidence="1">Belongs to the short-chain dehydrogenases/reductases (SDR) family.</text>
</comment>
<dbReference type="Pfam" id="PF13561">
    <property type="entry name" value="adh_short_C2"/>
    <property type="match status" value="1"/>
</dbReference>
<evidence type="ECO:0000313" key="6">
    <source>
        <dbReference type="Proteomes" id="UP000298488"/>
    </source>
</evidence>
<dbReference type="InterPro" id="IPR002347">
    <property type="entry name" value="SDR_fam"/>
</dbReference>
<proteinExistence type="inferred from homology"/>
<dbReference type="RefSeq" id="WP_104094972.1">
    <property type="nucleotide sequence ID" value="NZ_JACHBP010000001.1"/>
</dbReference>
<dbReference type="PROSITE" id="PS00061">
    <property type="entry name" value="ADH_SHORT"/>
    <property type="match status" value="1"/>
</dbReference>
<dbReference type="SMART" id="SM00822">
    <property type="entry name" value="PKS_KR"/>
    <property type="match status" value="1"/>
</dbReference>
<evidence type="ECO:0000313" key="5">
    <source>
        <dbReference type="EMBL" id="TFB79092.1"/>
    </source>
</evidence>
<keyword evidence="2 5" id="KW-0560">Oxidoreductase</keyword>
<dbReference type="SUPFAM" id="SSF51735">
    <property type="entry name" value="NAD(P)-binding Rossmann-fold domains"/>
    <property type="match status" value="1"/>
</dbReference>
<reference evidence="5 6" key="1">
    <citation type="submission" date="2019-03" db="EMBL/GenBank/DDBJ databases">
        <title>Genomics of glacier-inhabiting Cryobacterium strains.</title>
        <authorList>
            <person name="Liu Q."/>
            <person name="Xin Y.-H."/>
        </authorList>
    </citation>
    <scope>NUCLEOTIDE SEQUENCE [LARGE SCALE GENOMIC DNA]</scope>
    <source>
        <strain evidence="5 6">CGMCC 1.10440</strain>
    </source>
</reference>
<organism evidence="5 6">
    <name type="scientific">Terrimesophilobacter mesophilus</name>
    <dbReference type="NCBI Taxonomy" id="433647"/>
    <lineage>
        <taxon>Bacteria</taxon>
        <taxon>Bacillati</taxon>
        <taxon>Actinomycetota</taxon>
        <taxon>Actinomycetes</taxon>
        <taxon>Micrococcales</taxon>
        <taxon>Microbacteriaceae</taxon>
        <taxon>Terrimesophilobacter</taxon>
    </lineage>
</organism>
<evidence type="ECO:0000256" key="1">
    <source>
        <dbReference type="ARBA" id="ARBA00006484"/>
    </source>
</evidence>
<dbReference type="OrthoDB" id="286404at2"/>
<dbReference type="Gene3D" id="3.40.50.720">
    <property type="entry name" value="NAD(P)-binding Rossmann-like Domain"/>
    <property type="match status" value="1"/>
</dbReference>
<sequence length="245" mass="25048">MTRFTGKTALVTGGASGIGKAAARQLAEGGANVVIGDIQDAAGADVVKEITDAGGKAHYVHLDVTSEDDWNKAVAETVKTYGGLTTLVNNAGIGDTLPIEETPLASWDKVIAVTQTSAFLGMKAASAELQKSGNGSVVNISSMYGIVGGLGGPSYAAAKGAVRILTKNTALGWAKKGIRANSVHPGYINTPILGETDRQYLIDTTPMGRLGEPEEVANVIAFLASDESSFMTGSEVVVDGGYTAG</sequence>
<dbReference type="PANTHER" id="PTHR24321">
    <property type="entry name" value="DEHYDROGENASES, SHORT CHAIN"/>
    <property type="match status" value="1"/>
</dbReference>
<evidence type="ECO:0000256" key="2">
    <source>
        <dbReference type="ARBA" id="ARBA00023002"/>
    </source>
</evidence>
<dbReference type="NCBIfam" id="NF005559">
    <property type="entry name" value="PRK07231.1"/>
    <property type="match status" value="1"/>
</dbReference>